<dbReference type="AlphaFoldDB" id="A0A2M8RWK0"/>
<dbReference type="OrthoDB" id="9792692at2"/>
<dbReference type="GO" id="GO:0050661">
    <property type="term" value="F:NADP binding"/>
    <property type="evidence" value="ECO:0007669"/>
    <property type="project" value="TreeGrafter"/>
</dbReference>
<keyword evidence="5" id="KW-1185">Reference proteome</keyword>
<dbReference type="Proteomes" id="UP000230282">
    <property type="component" value="Unassembled WGS sequence"/>
</dbReference>
<dbReference type="InterPro" id="IPR046346">
    <property type="entry name" value="Aminoacid_DH-like_N_sf"/>
</dbReference>
<dbReference type="CDD" id="cd01065">
    <property type="entry name" value="NAD_bind_Shikimate_DH"/>
    <property type="match status" value="1"/>
</dbReference>
<evidence type="ECO:0000256" key="2">
    <source>
        <dbReference type="ARBA" id="ARBA00023002"/>
    </source>
</evidence>
<dbReference type="Gene3D" id="3.40.50.10860">
    <property type="entry name" value="Leucine Dehydrogenase, chain A, domain 1"/>
    <property type="match status" value="1"/>
</dbReference>
<protein>
    <submittedName>
        <fullName evidence="4">Shikimate 5-dehydrogenase</fullName>
    </submittedName>
</protein>
<evidence type="ECO:0000259" key="3">
    <source>
        <dbReference type="Pfam" id="PF08501"/>
    </source>
</evidence>
<proteinExistence type="predicted"/>
<dbReference type="FunFam" id="3.40.50.720:FF:000333">
    <property type="entry name" value="Shikimate 5-dehydrogenase"/>
    <property type="match status" value="1"/>
</dbReference>
<dbReference type="InterPro" id="IPR022893">
    <property type="entry name" value="Shikimate_DH_fam"/>
</dbReference>
<name>A0A2M8RWK0_9PAST</name>
<dbReference type="SUPFAM" id="SSF51735">
    <property type="entry name" value="NAD(P)-binding Rossmann-fold domains"/>
    <property type="match status" value="1"/>
</dbReference>
<evidence type="ECO:0000313" key="4">
    <source>
        <dbReference type="EMBL" id="PJG83269.1"/>
    </source>
</evidence>
<dbReference type="InterPro" id="IPR013708">
    <property type="entry name" value="Shikimate_DH-bd_N"/>
</dbReference>
<evidence type="ECO:0000256" key="1">
    <source>
        <dbReference type="ARBA" id="ARBA00022857"/>
    </source>
</evidence>
<gene>
    <name evidence="4" type="ORF">CVP04_04830</name>
</gene>
<accession>A0A2M8RWK0</accession>
<dbReference type="RefSeq" id="WP_100296392.1">
    <property type="nucleotide sequence ID" value="NZ_PHGZ01000009.1"/>
</dbReference>
<dbReference type="InterPro" id="IPR036291">
    <property type="entry name" value="NAD(P)-bd_dom_sf"/>
</dbReference>
<feature type="domain" description="Shikimate dehydrogenase substrate binding N-terminal" evidence="3">
    <location>
        <begin position="23"/>
        <end position="90"/>
    </location>
</feature>
<reference evidence="4 5" key="1">
    <citation type="submission" date="2017-11" db="EMBL/GenBank/DDBJ databases">
        <title>Reclassification of Bisgaard taxon 5 as Caviibacterium pharyngocola gen. nov., sp. nov.</title>
        <authorList>
            <person name="Christensen H."/>
        </authorList>
    </citation>
    <scope>NUCLEOTIDE SEQUENCE [LARGE SCALE GENOMIC DNA]</scope>
    <source>
        <strain evidence="4 5">7_3</strain>
    </source>
</reference>
<keyword evidence="1" id="KW-0521">NADP</keyword>
<dbReference type="FunFam" id="3.40.50.10860:FF:000014">
    <property type="entry name" value="Shikimate 5-dehydrogenase"/>
    <property type="match status" value="1"/>
</dbReference>
<dbReference type="GO" id="GO:0005829">
    <property type="term" value="C:cytosol"/>
    <property type="evidence" value="ECO:0007669"/>
    <property type="project" value="TreeGrafter"/>
</dbReference>
<dbReference type="Pfam" id="PF08501">
    <property type="entry name" value="Shikimate_dh_N"/>
    <property type="match status" value="1"/>
</dbReference>
<dbReference type="PANTHER" id="PTHR21089">
    <property type="entry name" value="SHIKIMATE DEHYDROGENASE"/>
    <property type="match status" value="1"/>
</dbReference>
<dbReference type="GO" id="GO:0004764">
    <property type="term" value="F:shikimate 3-dehydrogenase (NADP+) activity"/>
    <property type="evidence" value="ECO:0007669"/>
    <property type="project" value="InterPro"/>
</dbReference>
<dbReference type="SUPFAM" id="SSF53223">
    <property type="entry name" value="Aminoacid dehydrogenase-like, N-terminal domain"/>
    <property type="match status" value="1"/>
</dbReference>
<dbReference type="EMBL" id="PHGZ01000009">
    <property type="protein sequence ID" value="PJG83269.1"/>
    <property type="molecule type" value="Genomic_DNA"/>
</dbReference>
<keyword evidence="2" id="KW-0560">Oxidoreductase</keyword>
<dbReference type="GO" id="GO:0009423">
    <property type="term" value="P:chorismate biosynthetic process"/>
    <property type="evidence" value="ECO:0007669"/>
    <property type="project" value="TreeGrafter"/>
</dbReference>
<evidence type="ECO:0000313" key="5">
    <source>
        <dbReference type="Proteomes" id="UP000230282"/>
    </source>
</evidence>
<dbReference type="Gene3D" id="3.40.50.720">
    <property type="entry name" value="NAD(P)-binding Rossmann-like Domain"/>
    <property type="match status" value="1"/>
</dbReference>
<dbReference type="PANTHER" id="PTHR21089:SF9">
    <property type="entry name" value="SHIKIMATE DEHYDROGENASE-LIKE PROTEIN HI_0607"/>
    <property type="match status" value="1"/>
</dbReference>
<dbReference type="GO" id="GO:0019632">
    <property type="term" value="P:shikimate metabolic process"/>
    <property type="evidence" value="ECO:0007669"/>
    <property type="project" value="TreeGrafter"/>
</dbReference>
<comment type="caution">
    <text evidence="4">The sequence shown here is derived from an EMBL/GenBank/DDBJ whole genome shotgun (WGS) entry which is preliminary data.</text>
</comment>
<dbReference type="NCBIfam" id="NF009202">
    <property type="entry name" value="PRK12550.1"/>
    <property type="match status" value="1"/>
</dbReference>
<organism evidence="4 5">
    <name type="scientific">Caviibacterium pharyngocola</name>
    <dbReference type="NCBI Taxonomy" id="28159"/>
    <lineage>
        <taxon>Bacteria</taxon>
        <taxon>Pseudomonadati</taxon>
        <taxon>Pseudomonadota</taxon>
        <taxon>Gammaproteobacteria</taxon>
        <taxon>Pasteurellales</taxon>
        <taxon>Pasteurellaceae</taxon>
        <taxon>Caviibacterium</taxon>
    </lineage>
</organism>
<sequence length="271" mass="29676">MINKDTQLCMSLSGRPGNTGTYFHNYLYQKLGLNFVYKAFTTTDIEHAVKGVRALGIRGCAVSMPFKESCMPFLDEIDPSAQAIESVNTIVNDNGYLKAYNTDYIAIAKLIEKYGLNKNAQVLVQGSGGMAKAVVAAFKNAGFANLKVYARNAQTGKYLADLYGYQYIDSLQDQAADILVNVTPIGMKGGKEEFDLSFPQNLIDQAQTAFDVVAMPAETPLIKYAREQGKQVISGAEVMTLQAVEQFVLYTHQRPSDELIAEAAAYSRSNA</sequence>